<dbReference type="InterPro" id="IPR043926">
    <property type="entry name" value="ABCG_dom"/>
</dbReference>
<dbReference type="SUPFAM" id="SSF52540">
    <property type="entry name" value="P-loop containing nucleoside triphosphate hydrolases"/>
    <property type="match status" value="1"/>
</dbReference>
<keyword evidence="4 10" id="KW-0812">Transmembrane</keyword>
<feature type="transmembrane region" description="Helical" evidence="10">
    <location>
        <begin position="463"/>
        <end position="482"/>
    </location>
</feature>
<dbReference type="Pfam" id="PF19055">
    <property type="entry name" value="ABC2_membrane_7"/>
    <property type="match status" value="1"/>
</dbReference>
<feature type="transmembrane region" description="Helical" evidence="10">
    <location>
        <begin position="703"/>
        <end position="724"/>
    </location>
</feature>
<dbReference type="Pfam" id="PF00005">
    <property type="entry name" value="ABC_tran"/>
    <property type="match status" value="1"/>
</dbReference>
<dbReference type="GO" id="GO:0016887">
    <property type="term" value="F:ATP hydrolysis activity"/>
    <property type="evidence" value="ECO:0007669"/>
    <property type="project" value="InterPro"/>
</dbReference>
<feature type="transmembrane region" description="Helical" evidence="10">
    <location>
        <begin position="502"/>
        <end position="532"/>
    </location>
</feature>
<keyword evidence="13" id="KW-1185">Reference proteome</keyword>
<dbReference type="InterPro" id="IPR034003">
    <property type="entry name" value="ABCG_PDR_2"/>
</dbReference>
<dbReference type="FunFam" id="3.40.50.300:FF:000054">
    <property type="entry name" value="ABC multidrug transporter atrF"/>
    <property type="match status" value="1"/>
</dbReference>
<evidence type="ECO:0000256" key="1">
    <source>
        <dbReference type="ARBA" id="ARBA00004141"/>
    </source>
</evidence>
<dbReference type="EMBL" id="BSXN01000057">
    <property type="protein sequence ID" value="GME66879.1"/>
    <property type="molecule type" value="Genomic_DNA"/>
</dbReference>
<dbReference type="Gene3D" id="3.40.50.300">
    <property type="entry name" value="P-loop containing nucleotide triphosphate hydrolases"/>
    <property type="match status" value="1"/>
</dbReference>
<evidence type="ECO:0000256" key="9">
    <source>
        <dbReference type="SAM" id="MobiDB-lite"/>
    </source>
</evidence>
<evidence type="ECO:0000313" key="12">
    <source>
        <dbReference type="EMBL" id="GME66879.1"/>
    </source>
</evidence>
<dbReference type="GO" id="GO:0140359">
    <property type="term" value="F:ABC-type transporter activity"/>
    <property type="evidence" value="ECO:0007669"/>
    <property type="project" value="InterPro"/>
</dbReference>
<dbReference type="GO" id="GO:0005524">
    <property type="term" value="F:ATP binding"/>
    <property type="evidence" value="ECO:0007669"/>
    <property type="project" value="UniProtKB-KW"/>
</dbReference>
<dbReference type="CDD" id="cd03232">
    <property type="entry name" value="ABCG_PDR_domain2"/>
    <property type="match status" value="1"/>
</dbReference>
<evidence type="ECO:0000256" key="5">
    <source>
        <dbReference type="ARBA" id="ARBA00022741"/>
    </source>
</evidence>
<evidence type="ECO:0000259" key="11">
    <source>
        <dbReference type="PROSITE" id="PS50893"/>
    </source>
</evidence>
<keyword evidence="3" id="KW-0813">Transport</keyword>
<name>A0A9W6SU74_CANBO</name>
<comment type="caution">
    <text evidence="12">The sequence shown here is derived from an EMBL/GenBank/DDBJ whole genome shotgun (WGS) entry which is preliminary data.</text>
</comment>
<evidence type="ECO:0000256" key="3">
    <source>
        <dbReference type="ARBA" id="ARBA00022448"/>
    </source>
</evidence>
<feature type="transmembrane region" description="Helical" evidence="10">
    <location>
        <begin position="553"/>
        <end position="575"/>
    </location>
</feature>
<dbReference type="InterPro" id="IPR003439">
    <property type="entry name" value="ABC_transporter-like_ATP-bd"/>
</dbReference>
<reference evidence="12" key="1">
    <citation type="submission" date="2023-04" db="EMBL/GenBank/DDBJ databases">
        <title>Candida boidinii NBRC 10035.</title>
        <authorList>
            <person name="Ichikawa N."/>
            <person name="Sato H."/>
            <person name="Tonouchi N."/>
        </authorList>
    </citation>
    <scope>NUCLEOTIDE SEQUENCE</scope>
    <source>
        <strain evidence="12">NBRC 10035</strain>
    </source>
</reference>
<evidence type="ECO:0000256" key="6">
    <source>
        <dbReference type="ARBA" id="ARBA00022840"/>
    </source>
</evidence>
<evidence type="ECO:0000256" key="8">
    <source>
        <dbReference type="ARBA" id="ARBA00023136"/>
    </source>
</evidence>
<dbReference type="AlphaFoldDB" id="A0A9W6SU74"/>
<keyword evidence="5" id="KW-0547">Nucleotide-binding</keyword>
<dbReference type="InterPro" id="IPR003593">
    <property type="entry name" value="AAA+_ATPase"/>
</dbReference>
<accession>A0A9W6SU74</accession>
<protein>
    <submittedName>
        <fullName evidence="12">Unnamed protein product</fullName>
    </submittedName>
</protein>
<dbReference type="Proteomes" id="UP001165120">
    <property type="component" value="Unassembled WGS sequence"/>
</dbReference>
<feature type="domain" description="ABC transporter" evidence="11">
    <location>
        <begin position="94"/>
        <end position="337"/>
    </location>
</feature>
<organism evidence="12 13">
    <name type="scientific">Candida boidinii</name>
    <name type="common">Yeast</name>
    <dbReference type="NCBI Taxonomy" id="5477"/>
    <lineage>
        <taxon>Eukaryota</taxon>
        <taxon>Fungi</taxon>
        <taxon>Dikarya</taxon>
        <taxon>Ascomycota</taxon>
        <taxon>Saccharomycotina</taxon>
        <taxon>Pichiomycetes</taxon>
        <taxon>Pichiales</taxon>
        <taxon>Pichiaceae</taxon>
        <taxon>Ogataea</taxon>
        <taxon>Ogataea/Candida clade</taxon>
    </lineage>
</organism>
<evidence type="ECO:0000256" key="10">
    <source>
        <dbReference type="SAM" id="Phobius"/>
    </source>
</evidence>
<dbReference type="GO" id="GO:0016020">
    <property type="term" value="C:membrane"/>
    <property type="evidence" value="ECO:0007669"/>
    <property type="project" value="UniProtKB-SubCell"/>
</dbReference>
<keyword evidence="8 10" id="KW-0472">Membrane</keyword>
<feature type="region of interest" description="Disordered" evidence="9">
    <location>
        <begin position="39"/>
        <end position="89"/>
    </location>
</feature>
<evidence type="ECO:0000256" key="2">
    <source>
        <dbReference type="ARBA" id="ARBA00006012"/>
    </source>
</evidence>
<evidence type="ECO:0000256" key="7">
    <source>
        <dbReference type="ARBA" id="ARBA00022989"/>
    </source>
</evidence>
<dbReference type="InterPro" id="IPR027417">
    <property type="entry name" value="P-loop_NTPase"/>
</dbReference>
<keyword evidence="6" id="KW-0067">ATP-binding</keyword>
<comment type="similarity">
    <text evidence="2">Belongs to the ABC transporter superfamily. ABCG family. PDR (TC 3.A.1.205) subfamily.</text>
</comment>
<evidence type="ECO:0000313" key="13">
    <source>
        <dbReference type="Proteomes" id="UP001165120"/>
    </source>
</evidence>
<dbReference type="SMART" id="SM00382">
    <property type="entry name" value="AAA"/>
    <property type="match status" value="1"/>
</dbReference>
<sequence>MFFFLGTYLVAVEYNPSSRQHGEKLIFMKSTLKKIEKQRKEKTYGAGDEEAHIGDNAAEKPPSLIESSNEETTYATTKKASDSNSSSDDEANIFHWKNVCYDIPYMGGTRRLLTNVDGWVKPGTLTALMGSSGAGKTTLLDVLAERTTMGVITGDMLVNGKPRDLSFQRCTGYVQQQDLHLQTSTVREALLFSAVLRQPKSVSFEEKKQNVEEIIATLEMEKYADAIVGVPGEGLNVEQRKRLTIGVELAAKPSLLLFLDEPTSGLDSQTAWSILQLIKKLSNQGQAILCTIHQPSAMLFSQFDNLLLLKPGGQTIYFGPVGQDAKTLINYFEKNGSIKCGEEENPAEWMLKATATSGEDSDRSKDWHKIWSDSEERKKVVEELETMAKELIQKPAMRVENPESSFAAPLVTQYMVVTKRVFQQYWRSPSYIWNKVTLVVFSCLFNGFTFFKADNTIQGLQNQMFSVFLFTVMFATLIEQMLPHFVSQRELYEARERPSKTFSWFAFITAQITVEIPYMMFVGTLSFFCWYYPVGLYHNATFTDTVHERGATMWAFIIIFFLFTSTLGQASIAGIEIEQNAANIATVLFALSLAFCGVLVTKEGLPGFWIFMYRVSPFTYWIAGVLTTGLGDSPVECSDHEFVEFETFPLLTCGEYMAPFIDVIGGYLKDANSTDICTYCKMSNTNAFLTSISAFKDQKWRNFGIFWVYIVVNIAATILIYYLFRVPKKNDFFKIYFGKVYSLIGILKRRRQKRHEKIRKIIDDSGIVESWRERRRRQKDLFKANI</sequence>
<feature type="compositionally biased region" description="Basic and acidic residues" evidence="9">
    <location>
        <begin position="39"/>
        <end position="53"/>
    </location>
</feature>
<comment type="subcellular location">
    <subcellularLocation>
        <location evidence="1">Membrane</location>
        <topology evidence="1">Multi-pass membrane protein</topology>
    </subcellularLocation>
</comment>
<feature type="transmembrane region" description="Helical" evidence="10">
    <location>
        <begin position="431"/>
        <end position="451"/>
    </location>
</feature>
<feature type="compositionally biased region" description="Polar residues" evidence="9">
    <location>
        <begin position="65"/>
        <end position="78"/>
    </location>
</feature>
<keyword evidence="7 10" id="KW-1133">Transmembrane helix</keyword>
<dbReference type="PROSITE" id="PS50893">
    <property type="entry name" value="ABC_TRANSPORTER_2"/>
    <property type="match status" value="1"/>
</dbReference>
<evidence type="ECO:0000256" key="4">
    <source>
        <dbReference type="ARBA" id="ARBA00022692"/>
    </source>
</evidence>
<dbReference type="InterPro" id="IPR013525">
    <property type="entry name" value="ABC2_TM"/>
</dbReference>
<gene>
    <name evidence="12" type="ORF">Cboi02_000031900</name>
</gene>
<proteinExistence type="inferred from homology"/>
<dbReference type="GO" id="GO:1990961">
    <property type="term" value="P:xenobiotic detoxification by transmembrane export across the plasma membrane"/>
    <property type="evidence" value="ECO:0007669"/>
    <property type="project" value="UniProtKB-ARBA"/>
</dbReference>
<feature type="transmembrane region" description="Helical" evidence="10">
    <location>
        <begin position="581"/>
        <end position="600"/>
    </location>
</feature>
<dbReference type="PANTHER" id="PTHR19241">
    <property type="entry name" value="ATP-BINDING CASSETTE TRANSPORTER"/>
    <property type="match status" value="1"/>
</dbReference>
<dbReference type="Pfam" id="PF01061">
    <property type="entry name" value="ABC2_membrane"/>
    <property type="match status" value="1"/>
</dbReference>